<keyword evidence="3" id="KW-1185">Reference proteome</keyword>
<feature type="non-terminal residue" evidence="2">
    <location>
        <position position="1"/>
    </location>
</feature>
<protein>
    <submittedName>
        <fullName evidence="2">Uncharacterized protein</fullName>
    </submittedName>
</protein>
<dbReference type="Proteomes" id="UP000654075">
    <property type="component" value="Unassembled WGS sequence"/>
</dbReference>
<comment type="caution">
    <text evidence="2">The sequence shown here is derived from an EMBL/GenBank/DDBJ whole genome shotgun (WGS) entry which is preliminary data.</text>
</comment>
<dbReference type="AlphaFoldDB" id="A0A813F286"/>
<feature type="region of interest" description="Disordered" evidence="1">
    <location>
        <begin position="44"/>
        <end position="81"/>
    </location>
</feature>
<reference evidence="2" key="1">
    <citation type="submission" date="2021-02" db="EMBL/GenBank/DDBJ databases">
        <authorList>
            <person name="Dougan E. K."/>
            <person name="Rhodes N."/>
            <person name="Thang M."/>
            <person name="Chan C."/>
        </authorList>
    </citation>
    <scope>NUCLEOTIDE SEQUENCE</scope>
</reference>
<feature type="compositionally biased region" description="Low complexity" evidence="1">
    <location>
        <begin position="46"/>
        <end position="55"/>
    </location>
</feature>
<evidence type="ECO:0000313" key="2">
    <source>
        <dbReference type="EMBL" id="CAE8608340.1"/>
    </source>
</evidence>
<evidence type="ECO:0000256" key="1">
    <source>
        <dbReference type="SAM" id="MobiDB-lite"/>
    </source>
</evidence>
<evidence type="ECO:0000313" key="3">
    <source>
        <dbReference type="Proteomes" id="UP000654075"/>
    </source>
</evidence>
<sequence length="140" mass="14664">AKGICPKLEELFLGGNPFGELGAKILMGGLGALRKDLKVHIDSESDAGASAAKATPKAESEERARREAVSVGEAPDAEPEASLVLPQEVSRVDFELLEGQLRMKVKMPETVAGPGDFDLDLSAERLVVHAGEGVTVADEG</sequence>
<accession>A0A813F286</accession>
<feature type="compositionally biased region" description="Basic and acidic residues" evidence="1">
    <location>
        <begin position="56"/>
        <end position="68"/>
    </location>
</feature>
<proteinExistence type="predicted"/>
<gene>
    <name evidence="2" type="ORF">PGLA1383_LOCUS26209</name>
</gene>
<feature type="non-terminal residue" evidence="2">
    <location>
        <position position="140"/>
    </location>
</feature>
<name>A0A813F286_POLGL</name>
<organism evidence="2 3">
    <name type="scientific">Polarella glacialis</name>
    <name type="common">Dinoflagellate</name>
    <dbReference type="NCBI Taxonomy" id="89957"/>
    <lineage>
        <taxon>Eukaryota</taxon>
        <taxon>Sar</taxon>
        <taxon>Alveolata</taxon>
        <taxon>Dinophyceae</taxon>
        <taxon>Suessiales</taxon>
        <taxon>Suessiaceae</taxon>
        <taxon>Polarella</taxon>
    </lineage>
</organism>
<dbReference type="EMBL" id="CAJNNV010022786">
    <property type="protein sequence ID" value="CAE8608340.1"/>
    <property type="molecule type" value="Genomic_DNA"/>
</dbReference>